<keyword evidence="5 9" id="KW-0479">Metal-binding</keyword>
<dbReference type="PROSITE" id="PS00086">
    <property type="entry name" value="CYTOCHROME_P450"/>
    <property type="match status" value="1"/>
</dbReference>
<dbReference type="PANTHER" id="PTHR46300:SF1">
    <property type="entry name" value="P450, PUTATIVE (EUROFUNG)-RELATED"/>
    <property type="match status" value="1"/>
</dbReference>
<evidence type="ECO:0000256" key="8">
    <source>
        <dbReference type="ARBA" id="ARBA00023033"/>
    </source>
</evidence>
<dbReference type="PRINTS" id="PR00385">
    <property type="entry name" value="P450"/>
</dbReference>
<reference evidence="12" key="1">
    <citation type="submission" date="2022-07" db="EMBL/GenBank/DDBJ databases">
        <title>Genome Sequence of Leucocoprinus birnbaumii.</title>
        <authorList>
            <person name="Buettner E."/>
        </authorList>
    </citation>
    <scope>NUCLEOTIDE SEQUENCE</scope>
    <source>
        <strain evidence="12">VT141</strain>
    </source>
</reference>
<keyword evidence="8 10" id="KW-0503">Monooxygenase</keyword>
<dbReference type="InterPro" id="IPR002401">
    <property type="entry name" value="Cyt_P450_E_grp-I"/>
</dbReference>
<dbReference type="EMBL" id="JANIEX010001179">
    <property type="protein sequence ID" value="KAJ3560409.1"/>
    <property type="molecule type" value="Genomic_DNA"/>
</dbReference>
<keyword evidence="7 9" id="KW-0408">Iron</keyword>
<evidence type="ECO:0000256" key="6">
    <source>
        <dbReference type="ARBA" id="ARBA00023002"/>
    </source>
</evidence>
<dbReference type="Proteomes" id="UP001213000">
    <property type="component" value="Unassembled WGS sequence"/>
</dbReference>
<name>A0AAD5YPG1_9AGAR</name>
<dbReference type="InterPro" id="IPR001128">
    <property type="entry name" value="Cyt_P450"/>
</dbReference>
<evidence type="ECO:0000256" key="9">
    <source>
        <dbReference type="PIRSR" id="PIRSR602401-1"/>
    </source>
</evidence>
<dbReference type="SUPFAM" id="SSF48264">
    <property type="entry name" value="Cytochrome P450"/>
    <property type="match status" value="1"/>
</dbReference>
<comment type="similarity">
    <text evidence="3 10">Belongs to the cytochrome P450 family.</text>
</comment>
<dbReference type="AlphaFoldDB" id="A0AAD5YPG1"/>
<evidence type="ECO:0000313" key="13">
    <source>
        <dbReference type="Proteomes" id="UP001213000"/>
    </source>
</evidence>
<keyword evidence="11" id="KW-0812">Transmembrane</keyword>
<keyword evidence="6 10" id="KW-0560">Oxidoreductase</keyword>
<comment type="cofactor">
    <cofactor evidence="1 9">
        <name>heme</name>
        <dbReference type="ChEBI" id="CHEBI:30413"/>
    </cofactor>
</comment>
<proteinExistence type="inferred from homology"/>
<feature type="binding site" description="axial binding residue" evidence="9">
    <location>
        <position position="224"/>
    </location>
    <ligand>
        <name>heme</name>
        <dbReference type="ChEBI" id="CHEBI:30413"/>
    </ligand>
    <ligandPart>
        <name>Fe</name>
        <dbReference type="ChEBI" id="CHEBI:18248"/>
    </ligandPart>
</feature>
<comment type="pathway">
    <text evidence="2">Secondary metabolite biosynthesis.</text>
</comment>
<dbReference type="Pfam" id="PF00067">
    <property type="entry name" value="p450"/>
    <property type="match status" value="2"/>
</dbReference>
<dbReference type="PRINTS" id="PR00463">
    <property type="entry name" value="EP450I"/>
</dbReference>
<keyword evidence="13" id="KW-1185">Reference proteome</keyword>
<dbReference type="GO" id="GO:0004497">
    <property type="term" value="F:monooxygenase activity"/>
    <property type="evidence" value="ECO:0007669"/>
    <property type="project" value="UniProtKB-KW"/>
</dbReference>
<evidence type="ECO:0000256" key="10">
    <source>
        <dbReference type="RuleBase" id="RU000461"/>
    </source>
</evidence>
<evidence type="ECO:0000256" key="3">
    <source>
        <dbReference type="ARBA" id="ARBA00010617"/>
    </source>
</evidence>
<dbReference type="GO" id="GO:0016705">
    <property type="term" value="F:oxidoreductase activity, acting on paired donors, with incorporation or reduction of molecular oxygen"/>
    <property type="evidence" value="ECO:0007669"/>
    <property type="project" value="InterPro"/>
</dbReference>
<dbReference type="GO" id="GO:0020037">
    <property type="term" value="F:heme binding"/>
    <property type="evidence" value="ECO:0007669"/>
    <property type="project" value="InterPro"/>
</dbReference>
<dbReference type="PANTHER" id="PTHR46300">
    <property type="entry name" value="P450, PUTATIVE (EUROFUNG)-RELATED-RELATED"/>
    <property type="match status" value="1"/>
</dbReference>
<dbReference type="GO" id="GO:0005506">
    <property type="term" value="F:iron ion binding"/>
    <property type="evidence" value="ECO:0007669"/>
    <property type="project" value="InterPro"/>
</dbReference>
<keyword evidence="4 9" id="KW-0349">Heme</keyword>
<protein>
    <recommendedName>
        <fullName evidence="14">Cytochrome P450</fullName>
    </recommendedName>
</protein>
<accession>A0AAD5YPG1</accession>
<evidence type="ECO:0000256" key="1">
    <source>
        <dbReference type="ARBA" id="ARBA00001971"/>
    </source>
</evidence>
<evidence type="ECO:0000256" key="5">
    <source>
        <dbReference type="ARBA" id="ARBA00022723"/>
    </source>
</evidence>
<evidence type="ECO:0000256" key="4">
    <source>
        <dbReference type="ARBA" id="ARBA00022617"/>
    </source>
</evidence>
<feature type="transmembrane region" description="Helical" evidence="11">
    <location>
        <begin position="96"/>
        <end position="118"/>
    </location>
</feature>
<gene>
    <name evidence="12" type="ORF">NP233_g10857</name>
</gene>
<evidence type="ECO:0008006" key="14">
    <source>
        <dbReference type="Google" id="ProtNLM"/>
    </source>
</evidence>
<dbReference type="InterPro" id="IPR036396">
    <property type="entry name" value="Cyt_P450_sf"/>
</dbReference>
<keyword evidence="11" id="KW-1133">Transmembrane helix</keyword>
<sequence length="295" mass="33592">MSSNSHPYNTFIRHRERKSLKYFSKYLIERQREPELSDDEASYLAGSMFSASSDTTASAISVGVMASVCYPEAAECVRKELDSVIGKERHAYYLEFILITLGLIRLFLFLCYFGWVVFSHLTHIAPRMSDQENLPQTMAFVLETFRWRPVSSGGFTHKTTKDIIWQNYCIPKGSSAIGNVWSVGRDPQYFPDPKKFNPQCWLTPEGKIKEDLKAYTFGFGQRVCPGQHMATASVFLNTALIQWAFTVRADPAHPIDDLAFTESANAHPMLFKLFFEPRAAMTLEGVRELFEDYGA</sequence>
<evidence type="ECO:0000256" key="11">
    <source>
        <dbReference type="SAM" id="Phobius"/>
    </source>
</evidence>
<keyword evidence="11" id="KW-0472">Membrane</keyword>
<organism evidence="12 13">
    <name type="scientific">Leucocoprinus birnbaumii</name>
    <dbReference type="NCBI Taxonomy" id="56174"/>
    <lineage>
        <taxon>Eukaryota</taxon>
        <taxon>Fungi</taxon>
        <taxon>Dikarya</taxon>
        <taxon>Basidiomycota</taxon>
        <taxon>Agaricomycotina</taxon>
        <taxon>Agaricomycetes</taxon>
        <taxon>Agaricomycetidae</taxon>
        <taxon>Agaricales</taxon>
        <taxon>Agaricineae</taxon>
        <taxon>Agaricaceae</taxon>
        <taxon>Leucocoprinus</taxon>
    </lineage>
</organism>
<dbReference type="InterPro" id="IPR017972">
    <property type="entry name" value="Cyt_P450_CS"/>
</dbReference>
<dbReference type="Gene3D" id="1.10.630.10">
    <property type="entry name" value="Cytochrome P450"/>
    <property type="match status" value="1"/>
</dbReference>
<dbReference type="InterPro" id="IPR050364">
    <property type="entry name" value="Cytochrome_P450_fung"/>
</dbReference>
<evidence type="ECO:0000256" key="2">
    <source>
        <dbReference type="ARBA" id="ARBA00005179"/>
    </source>
</evidence>
<comment type="caution">
    <text evidence="12">The sequence shown here is derived from an EMBL/GenBank/DDBJ whole genome shotgun (WGS) entry which is preliminary data.</text>
</comment>
<evidence type="ECO:0000313" key="12">
    <source>
        <dbReference type="EMBL" id="KAJ3560409.1"/>
    </source>
</evidence>
<evidence type="ECO:0000256" key="7">
    <source>
        <dbReference type="ARBA" id="ARBA00023004"/>
    </source>
</evidence>